<evidence type="ECO:0000313" key="3">
    <source>
        <dbReference type="Proteomes" id="UP000652761"/>
    </source>
</evidence>
<comment type="caution">
    <text evidence="2">The sequence shown here is derived from an EMBL/GenBank/DDBJ whole genome shotgun (WGS) entry which is preliminary data.</text>
</comment>
<accession>A0A843W5K1</accession>
<dbReference type="PANTHER" id="PTHR12093">
    <property type="entry name" value="NCK-ASSOCIATED PROTEIN 1"/>
    <property type="match status" value="1"/>
</dbReference>
<dbReference type="GO" id="GO:0030866">
    <property type="term" value="P:cortical actin cytoskeleton organization"/>
    <property type="evidence" value="ECO:0007669"/>
    <property type="project" value="TreeGrafter"/>
</dbReference>
<dbReference type="EMBL" id="NMUH01003001">
    <property type="protein sequence ID" value="MQM03256.1"/>
    <property type="molecule type" value="Genomic_DNA"/>
</dbReference>
<keyword evidence="3" id="KW-1185">Reference proteome</keyword>
<gene>
    <name evidence="2" type="ORF">Taro_036032</name>
</gene>
<dbReference type="GO" id="GO:0030031">
    <property type="term" value="P:cell projection assembly"/>
    <property type="evidence" value="ECO:0007669"/>
    <property type="project" value="TreeGrafter"/>
</dbReference>
<comment type="similarity">
    <text evidence="1">Belongs to the HEM-1/HEM-2 family.</text>
</comment>
<name>A0A843W5K1_COLES</name>
<evidence type="ECO:0000256" key="1">
    <source>
        <dbReference type="ARBA" id="ARBA00037947"/>
    </source>
</evidence>
<dbReference type="Proteomes" id="UP000652761">
    <property type="component" value="Unassembled WGS sequence"/>
</dbReference>
<dbReference type="OrthoDB" id="548214at2759"/>
<evidence type="ECO:0000313" key="2">
    <source>
        <dbReference type="EMBL" id="MQM03256.1"/>
    </source>
</evidence>
<dbReference type="GO" id="GO:0000902">
    <property type="term" value="P:cell morphogenesis"/>
    <property type="evidence" value="ECO:0007669"/>
    <property type="project" value="TreeGrafter"/>
</dbReference>
<reference evidence="2" key="1">
    <citation type="submission" date="2017-07" db="EMBL/GenBank/DDBJ databases">
        <title>Taro Niue Genome Assembly and Annotation.</title>
        <authorList>
            <person name="Atibalentja N."/>
            <person name="Keating K."/>
            <person name="Fields C.J."/>
        </authorList>
    </citation>
    <scope>NUCLEOTIDE SEQUENCE</scope>
    <source>
        <strain evidence="2">Niue_2</strain>
        <tissue evidence="2">Leaf</tissue>
    </source>
</reference>
<dbReference type="GO" id="GO:0031209">
    <property type="term" value="C:SCAR complex"/>
    <property type="evidence" value="ECO:0007669"/>
    <property type="project" value="TreeGrafter"/>
</dbReference>
<dbReference type="PANTHER" id="PTHR12093:SF10">
    <property type="entry name" value="MEMBRANE-ASSOCIATED PROTEIN HEM"/>
    <property type="match status" value="1"/>
</dbReference>
<protein>
    <submittedName>
        <fullName evidence="2">Uncharacterized protein</fullName>
    </submittedName>
</protein>
<dbReference type="GO" id="GO:0016477">
    <property type="term" value="P:cell migration"/>
    <property type="evidence" value="ECO:0007669"/>
    <property type="project" value="TreeGrafter"/>
</dbReference>
<dbReference type="InterPro" id="IPR019137">
    <property type="entry name" value="Nck-associated_protein-1"/>
</dbReference>
<feature type="non-terminal residue" evidence="2">
    <location>
        <position position="159"/>
    </location>
</feature>
<sequence>DSHFWWERSVPPTAYCCLFPLRGPNPALSSSPPTSRRIFPVAVAAALTPLHRCAHPVDKLALDALSENAEVYLQKLEPWIMFLLDLMAFREQALRLILDLSSTVITLLKHGLWNRLKEEMREGVQRELDEERERNWKVGRRLEGEEKAARGSLSALIPR</sequence>
<dbReference type="AlphaFoldDB" id="A0A843W5K1"/>
<dbReference type="Pfam" id="PF09735">
    <property type="entry name" value="Nckap1"/>
    <property type="match status" value="1"/>
</dbReference>
<proteinExistence type="inferred from homology"/>
<organism evidence="2 3">
    <name type="scientific">Colocasia esculenta</name>
    <name type="common">Wild taro</name>
    <name type="synonym">Arum esculentum</name>
    <dbReference type="NCBI Taxonomy" id="4460"/>
    <lineage>
        <taxon>Eukaryota</taxon>
        <taxon>Viridiplantae</taxon>
        <taxon>Streptophyta</taxon>
        <taxon>Embryophyta</taxon>
        <taxon>Tracheophyta</taxon>
        <taxon>Spermatophyta</taxon>
        <taxon>Magnoliopsida</taxon>
        <taxon>Liliopsida</taxon>
        <taxon>Araceae</taxon>
        <taxon>Aroideae</taxon>
        <taxon>Colocasieae</taxon>
        <taxon>Colocasia</taxon>
    </lineage>
</organism>
<feature type="non-terminal residue" evidence="2">
    <location>
        <position position="1"/>
    </location>
</feature>